<proteinExistence type="predicted"/>
<accession>A0ABQ7CWU7</accession>
<evidence type="ECO:0000313" key="2">
    <source>
        <dbReference type="Proteomes" id="UP000266723"/>
    </source>
</evidence>
<dbReference type="EMBL" id="QGKV02000759">
    <property type="protein sequence ID" value="KAF3564046.1"/>
    <property type="molecule type" value="Genomic_DNA"/>
</dbReference>
<keyword evidence="2" id="KW-1185">Reference proteome</keyword>
<comment type="caution">
    <text evidence="1">The sequence shown here is derived from an EMBL/GenBank/DDBJ whole genome shotgun (WGS) entry which is preliminary data.</text>
</comment>
<dbReference type="Proteomes" id="UP000266723">
    <property type="component" value="Unassembled WGS sequence"/>
</dbReference>
<evidence type="ECO:0000313" key="1">
    <source>
        <dbReference type="EMBL" id="KAF3564046.1"/>
    </source>
</evidence>
<name>A0ABQ7CWU7_BRACR</name>
<evidence type="ECO:0008006" key="3">
    <source>
        <dbReference type="Google" id="ProtNLM"/>
    </source>
</evidence>
<reference evidence="1 2" key="1">
    <citation type="journal article" date="2020" name="BMC Genomics">
        <title>Intraspecific diversification of the crop wild relative Brassica cretica Lam. using demographic model selection.</title>
        <authorList>
            <person name="Kioukis A."/>
            <person name="Michalopoulou V.A."/>
            <person name="Briers L."/>
            <person name="Pirintsos S."/>
            <person name="Studholme D.J."/>
            <person name="Pavlidis P."/>
            <person name="Sarris P.F."/>
        </authorList>
    </citation>
    <scope>NUCLEOTIDE SEQUENCE [LARGE SCALE GENOMIC DNA]</scope>
    <source>
        <strain evidence="2">cv. PFS-1207/04</strain>
    </source>
</reference>
<gene>
    <name evidence="1" type="ORF">DY000_02016378</name>
</gene>
<organism evidence="1 2">
    <name type="scientific">Brassica cretica</name>
    <name type="common">Mustard</name>
    <dbReference type="NCBI Taxonomy" id="69181"/>
    <lineage>
        <taxon>Eukaryota</taxon>
        <taxon>Viridiplantae</taxon>
        <taxon>Streptophyta</taxon>
        <taxon>Embryophyta</taxon>
        <taxon>Tracheophyta</taxon>
        <taxon>Spermatophyta</taxon>
        <taxon>Magnoliopsida</taxon>
        <taxon>eudicotyledons</taxon>
        <taxon>Gunneridae</taxon>
        <taxon>Pentapetalae</taxon>
        <taxon>rosids</taxon>
        <taxon>malvids</taxon>
        <taxon>Brassicales</taxon>
        <taxon>Brassicaceae</taxon>
        <taxon>Brassiceae</taxon>
        <taxon>Brassica</taxon>
    </lineage>
</organism>
<sequence>MNSSEYVLLSDAEQKVEIGSDRVENSLTQNCYQASYWVPKYSGVFWRLLKSHVVHRDIELELLPLLPRLELILGETRLTSNCGGVNRWCLLFVFSTLGSHISNILLRRLLRSCPENAARGIF</sequence>
<protein>
    <recommendedName>
        <fullName evidence="3">Reverse transcriptase zinc-binding domain-containing protein</fullName>
    </recommendedName>
</protein>